<reference evidence="1 2" key="1">
    <citation type="submission" date="2013-11" db="EMBL/GenBank/DDBJ databases">
        <title>Genome sequencing of Stegodyphus mimosarum.</title>
        <authorList>
            <person name="Bechsgaard J."/>
        </authorList>
    </citation>
    <scope>NUCLEOTIDE SEQUENCE [LARGE SCALE GENOMIC DNA]</scope>
</reference>
<protein>
    <submittedName>
        <fullName evidence="1">Uncharacterized protein</fullName>
    </submittedName>
</protein>
<organism evidence="1 2">
    <name type="scientific">Stegodyphus mimosarum</name>
    <name type="common">African social velvet spider</name>
    <dbReference type="NCBI Taxonomy" id="407821"/>
    <lineage>
        <taxon>Eukaryota</taxon>
        <taxon>Metazoa</taxon>
        <taxon>Ecdysozoa</taxon>
        <taxon>Arthropoda</taxon>
        <taxon>Chelicerata</taxon>
        <taxon>Arachnida</taxon>
        <taxon>Araneae</taxon>
        <taxon>Araneomorphae</taxon>
        <taxon>Entelegynae</taxon>
        <taxon>Eresoidea</taxon>
        <taxon>Eresidae</taxon>
        <taxon>Stegodyphus</taxon>
    </lineage>
</organism>
<feature type="non-terminal residue" evidence="1">
    <location>
        <position position="204"/>
    </location>
</feature>
<dbReference type="Proteomes" id="UP000054359">
    <property type="component" value="Unassembled WGS sequence"/>
</dbReference>
<dbReference type="EMBL" id="KK118605">
    <property type="protein sequence ID" value="KFM73414.1"/>
    <property type="molecule type" value="Genomic_DNA"/>
</dbReference>
<keyword evidence="2" id="KW-1185">Reference proteome</keyword>
<sequence length="204" mass="23352">MSFDYHTLNLKFLYCHKKIYNLFGYFQTWNNWKSTVRSQYIKIKQHARGTGGGGPAINRLSIEDEKLMSMIGAIRTEGNPEIKEIGFQTENVDETSRMEERINTGSFQSTPMEEVIVECVIPEEKSFVESVATPNFHDCIEISQSCETTGASPNTPITSSVPPQAFLNRQNRNRRRRELPIERAAKNFSEFQKMQAEATSELTE</sequence>
<name>A0A087U7S5_STEMI</name>
<proteinExistence type="predicted"/>
<dbReference type="AlphaFoldDB" id="A0A087U7S5"/>
<accession>A0A087U7S5</accession>
<dbReference type="OrthoDB" id="6931947at2759"/>
<evidence type="ECO:0000313" key="1">
    <source>
        <dbReference type="EMBL" id="KFM73414.1"/>
    </source>
</evidence>
<evidence type="ECO:0000313" key="2">
    <source>
        <dbReference type="Proteomes" id="UP000054359"/>
    </source>
</evidence>
<gene>
    <name evidence="1" type="ORF">X975_05322</name>
</gene>